<dbReference type="SUPFAM" id="SSF53955">
    <property type="entry name" value="Lysozyme-like"/>
    <property type="match status" value="1"/>
</dbReference>
<dbReference type="PANTHER" id="PTHR37423:SF2">
    <property type="entry name" value="MEMBRANE-BOUND LYTIC MUREIN TRANSGLYCOSYLASE C"/>
    <property type="match status" value="1"/>
</dbReference>
<dbReference type="Gene3D" id="1.10.530.10">
    <property type="match status" value="1"/>
</dbReference>
<dbReference type="InterPro" id="IPR000189">
    <property type="entry name" value="Transglyc_AS"/>
</dbReference>
<dbReference type="PROSITE" id="PS00922">
    <property type="entry name" value="TRANSGLYCOSYLASE"/>
    <property type="match status" value="1"/>
</dbReference>
<dbReference type="RefSeq" id="WP_073356765.1">
    <property type="nucleotide sequence ID" value="NZ_FQUZ01000029.1"/>
</dbReference>
<dbReference type="GO" id="GO:0008933">
    <property type="term" value="F:peptidoglycan lytic transglycosylase activity"/>
    <property type="evidence" value="ECO:0007669"/>
    <property type="project" value="InterPro"/>
</dbReference>
<dbReference type="GO" id="GO:0000270">
    <property type="term" value="P:peptidoglycan metabolic process"/>
    <property type="evidence" value="ECO:0007669"/>
    <property type="project" value="InterPro"/>
</dbReference>
<dbReference type="InterPro" id="IPR023346">
    <property type="entry name" value="Lysozyme-like_dom_sf"/>
</dbReference>
<comment type="similarity">
    <text evidence="1">Belongs to the transglycosylase Slt family.</text>
</comment>
<evidence type="ECO:0000259" key="2">
    <source>
        <dbReference type="Pfam" id="PF01464"/>
    </source>
</evidence>
<organism evidence="3 4">
    <name type="scientific">Lampropedia hyalina DSM 16112</name>
    <dbReference type="NCBI Taxonomy" id="1122156"/>
    <lineage>
        <taxon>Bacteria</taxon>
        <taxon>Pseudomonadati</taxon>
        <taxon>Pseudomonadota</taxon>
        <taxon>Betaproteobacteria</taxon>
        <taxon>Burkholderiales</taxon>
        <taxon>Comamonadaceae</taxon>
        <taxon>Lampropedia</taxon>
    </lineage>
</organism>
<dbReference type="CDD" id="cd16894">
    <property type="entry name" value="MltD-like"/>
    <property type="match status" value="1"/>
</dbReference>
<dbReference type="AlphaFoldDB" id="A0A1M5CUN2"/>
<dbReference type="STRING" id="1122156.SAMN02745117_02242"/>
<evidence type="ECO:0000256" key="1">
    <source>
        <dbReference type="ARBA" id="ARBA00007734"/>
    </source>
</evidence>
<evidence type="ECO:0000313" key="3">
    <source>
        <dbReference type="EMBL" id="SHF58327.1"/>
    </source>
</evidence>
<evidence type="ECO:0000313" key="4">
    <source>
        <dbReference type="Proteomes" id="UP000184327"/>
    </source>
</evidence>
<reference evidence="3 4" key="1">
    <citation type="submission" date="2016-11" db="EMBL/GenBank/DDBJ databases">
        <authorList>
            <person name="Jaros S."/>
            <person name="Januszkiewicz K."/>
            <person name="Wedrychowicz H."/>
        </authorList>
    </citation>
    <scope>NUCLEOTIDE SEQUENCE [LARGE SCALE GENOMIC DNA]</scope>
    <source>
        <strain evidence="3 4">DSM 16112</strain>
    </source>
</reference>
<feature type="domain" description="Transglycosylase SLT" evidence="2">
    <location>
        <begin position="40"/>
        <end position="143"/>
    </location>
</feature>
<dbReference type="Proteomes" id="UP000184327">
    <property type="component" value="Unassembled WGS sequence"/>
</dbReference>
<dbReference type="Pfam" id="PF01464">
    <property type="entry name" value="SLT"/>
    <property type="match status" value="1"/>
</dbReference>
<name>A0A1M5CUN2_9BURK</name>
<accession>A0A1M5CUN2</accession>
<protein>
    <submittedName>
        <fullName evidence="3">Transglycosylase SLT domain-containing protein</fullName>
    </submittedName>
</protein>
<dbReference type="EMBL" id="FQUZ01000029">
    <property type="protein sequence ID" value="SHF58327.1"/>
    <property type="molecule type" value="Genomic_DNA"/>
</dbReference>
<dbReference type="GO" id="GO:0016020">
    <property type="term" value="C:membrane"/>
    <property type="evidence" value="ECO:0007669"/>
    <property type="project" value="InterPro"/>
</dbReference>
<gene>
    <name evidence="3" type="ORF">SAMN02745117_02242</name>
</gene>
<keyword evidence="4" id="KW-1185">Reference proteome</keyword>
<dbReference type="PANTHER" id="PTHR37423">
    <property type="entry name" value="SOLUBLE LYTIC MUREIN TRANSGLYCOSYLASE-RELATED"/>
    <property type="match status" value="1"/>
</dbReference>
<sequence length="334" mass="37809">MSDLQTQQVEDRIRWYVRSPGYLQRMTARSSKYLFHIVEELERRNMPTELALLPFVESAFNPEAVSHAKAAGMWQFMPATGASLDLRQNVFRDDRRDVLASTRAALDYLEQLHNRFGDWHLALAAYNWGQGNVSRARTSNQDKGLGTQYLDLSMPEETRMYIPKLQALKEIVSNPSKYGVDLAEIGNHPYFETVDVQRDMDVDLVARLAGISVQDFRSLNPAHNGPVIFAAATKEVLLPWDNAQTYKNNLRRHRNGKLASWTVWQTPRTMNATEIAQHFGIHEDVLRSVNRIPSDMLVATGSAVLVPRAQSVQRDVSAELAHSGQLRLQPAGSR</sequence>
<proteinExistence type="inferred from homology"/>
<dbReference type="InterPro" id="IPR008258">
    <property type="entry name" value="Transglycosylase_SLT_dom_1"/>
</dbReference>